<evidence type="ECO:0000313" key="2">
    <source>
        <dbReference type="EMBL" id="PMN94900.1"/>
    </source>
</evidence>
<protein>
    <submittedName>
        <fullName evidence="2">Uncharacterized protein</fullName>
    </submittedName>
</protein>
<dbReference type="EMBL" id="MDAL01000002">
    <property type="protein sequence ID" value="PMN94900.1"/>
    <property type="molecule type" value="Genomic_DNA"/>
</dbReference>
<keyword evidence="1" id="KW-0732">Signal</keyword>
<organism evidence="2 3">
    <name type="scientific">Enterovibrio norvegicus</name>
    <dbReference type="NCBI Taxonomy" id="188144"/>
    <lineage>
        <taxon>Bacteria</taxon>
        <taxon>Pseudomonadati</taxon>
        <taxon>Pseudomonadota</taxon>
        <taxon>Gammaproteobacteria</taxon>
        <taxon>Vibrionales</taxon>
        <taxon>Vibrionaceae</taxon>
        <taxon>Enterovibrio</taxon>
    </lineage>
</organism>
<feature type="signal peptide" evidence="1">
    <location>
        <begin position="1"/>
        <end position="24"/>
    </location>
</feature>
<dbReference type="Proteomes" id="UP000235387">
    <property type="component" value="Unassembled WGS sequence"/>
</dbReference>
<feature type="chain" id="PRO_5014892321" evidence="1">
    <location>
        <begin position="25"/>
        <end position="360"/>
    </location>
</feature>
<reference evidence="3" key="1">
    <citation type="submission" date="2016-07" db="EMBL/GenBank/DDBJ databases">
        <title>Nontailed viruses are major unrecognized killers of bacteria in the ocean.</title>
        <authorList>
            <person name="Kauffman K."/>
            <person name="Hussain F."/>
            <person name="Yang J."/>
            <person name="Arevalo P."/>
            <person name="Brown J."/>
            <person name="Cutler M."/>
            <person name="Kelly L."/>
            <person name="Polz M.F."/>
        </authorList>
    </citation>
    <scope>NUCLEOTIDE SEQUENCE [LARGE SCALE GENOMIC DNA]</scope>
    <source>
        <strain evidence="3">10N.261.45.A10</strain>
    </source>
</reference>
<proteinExistence type="predicted"/>
<evidence type="ECO:0000256" key="1">
    <source>
        <dbReference type="SAM" id="SignalP"/>
    </source>
</evidence>
<gene>
    <name evidence="2" type="ORF">BCT23_02385</name>
</gene>
<dbReference type="AlphaFoldDB" id="A0A2N7LH81"/>
<sequence>MFNKNKCRCFICLVLIFQIMEVRASEYFESYIPKENVNFNDGKGLISVDVINIYGNVDFISGVNFNIKSFKSYVFEVDVNRLDDVRLTQRGVVDLGPYTSKDSMLIYYRVIETESGLSAVLENNLNDYLCGLKNNNHIGRVKILGSKSVSCPSTESIVVVRENGTVCRISYDDSLGRLAITWPNSKSRGFSRGLKLGKGQSIRIASDSNSDDFFIYRENSRLYKKWAEFLDSDVIKVTGCGDSVKLLTPMRGASVKNVIPGGETWYKLEENQSEGVVYIWKGASYKYIRSKNEFYKNSIFIPSKMLLIDFDVEGANEFSRIEIIIDIENIVSGERVQRKYILEDILNDDGISKKIEVVDL</sequence>
<evidence type="ECO:0000313" key="3">
    <source>
        <dbReference type="Proteomes" id="UP000235387"/>
    </source>
</evidence>
<comment type="caution">
    <text evidence="2">The sequence shown here is derived from an EMBL/GenBank/DDBJ whole genome shotgun (WGS) entry which is preliminary data.</text>
</comment>
<name>A0A2N7LH81_9GAMM</name>
<accession>A0A2N7LH81</accession>